<keyword evidence="13 19" id="KW-1133">Transmembrane helix</keyword>
<dbReference type="VEuPathDB" id="AmoebaDB:EHI8A_102300"/>
<comment type="function">
    <text evidence="17">UDP-N-acetylglucosamine--dolichyl-phosphate N-acetylglucosaminephosphotransferase that operates in the biosynthetic pathway of dolichol-linked oligosaccharides, the glycan precursors employed in protein asparagine (N)-glycosylation. The assembly of dolichol-linked oligosaccharides begins on the cytosolic side of the endoplasmic reticulum membrane and finishes in its lumen. The sequential addition of sugars to dolichol pyrophosphate produces dolichol-linked oligosaccharides containing fourteen sugars, including two GlcNAcs, nine mannoses and three glucoses. Once assembled, the oligosaccharide is transferred from the lipid to nascent proteins by oligosaccharyltransferases. Catalyzes the initial step of dolichol-linked oligosaccharide biosynthesis, transfering GlcNAc-1-P from cytosolic UDP-GlcNAc onto the carrier lipid dolichyl phosphate (P-dolichol), yielding GlcNAc-P-P-dolichol embedded in the cytoplasmic leaflet of the endoplasmic reticulum membrane.</text>
</comment>
<keyword evidence="12" id="KW-0460">Magnesium</keyword>
<feature type="transmembrane region" description="Helical" evidence="19">
    <location>
        <begin position="190"/>
        <end position="209"/>
    </location>
</feature>
<dbReference type="VEuPathDB" id="AmoebaDB:EHI5A_137520"/>
<feature type="transmembrane region" description="Helical" evidence="19">
    <location>
        <begin position="248"/>
        <end position="266"/>
    </location>
</feature>
<name>A0A5K1VNA5_ENTHI</name>
<dbReference type="CDD" id="cd06855">
    <property type="entry name" value="GT_GPT_euk"/>
    <property type="match status" value="1"/>
</dbReference>
<evidence type="ECO:0000256" key="19">
    <source>
        <dbReference type="SAM" id="Phobius"/>
    </source>
</evidence>
<feature type="transmembrane region" description="Helical" evidence="19">
    <location>
        <begin position="34"/>
        <end position="50"/>
    </location>
</feature>
<evidence type="ECO:0000256" key="11">
    <source>
        <dbReference type="ARBA" id="ARBA00022824"/>
    </source>
</evidence>
<keyword evidence="11" id="KW-0256">Endoplasmic reticulum</keyword>
<feature type="transmembrane region" description="Helical" evidence="19">
    <location>
        <begin position="103"/>
        <end position="119"/>
    </location>
</feature>
<keyword evidence="9 19" id="KW-0812">Transmembrane</keyword>
<dbReference type="UniPathway" id="UPA00378"/>
<feature type="transmembrane region" description="Helical" evidence="19">
    <location>
        <begin position="215"/>
        <end position="236"/>
    </location>
</feature>
<evidence type="ECO:0000256" key="1">
    <source>
        <dbReference type="ARBA" id="ARBA00001946"/>
    </source>
</evidence>
<dbReference type="GO" id="GO:0006488">
    <property type="term" value="P:dolichol-linked oligosaccharide biosynthetic process"/>
    <property type="evidence" value="ECO:0007669"/>
    <property type="project" value="InterPro"/>
</dbReference>
<feature type="transmembrane region" description="Helical" evidence="19">
    <location>
        <begin position="159"/>
        <end position="178"/>
    </location>
</feature>
<feature type="transmembrane region" description="Helical" evidence="19">
    <location>
        <begin position="278"/>
        <end position="294"/>
    </location>
</feature>
<proteinExistence type="inferred from homology"/>
<feature type="transmembrane region" description="Helical" evidence="19">
    <location>
        <begin position="334"/>
        <end position="357"/>
    </location>
</feature>
<dbReference type="Proteomes" id="UP000078387">
    <property type="component" value="Unassembled WGS sequence"/>
</dbReference>
<dbReference type="GO" id="GO:0046872">
    <property type="term" value="F:metal ion binding"/>
    <property type="evidence" value="ECO:0007669"/>
    <property type="project" value="UniProtKB-KW"/>
</dbReference>
<comment type="similarity">
    <text evidence="4">Belongs to the glycosyltransferase 4 family.</text>
</comment>
<dbReference type="InterPro" id="IPR000715">
    <property type="entry name" value="Glycosyl_transferase_4"/>
</dbReference>
<dbReference type="InterPro" id="IPR033895">
    <property type="entry name" value="GPT"/>
</dbReference>
<evidence type="ECO:0000256" key="17">
    <source>
        <dbReference type="ARBA" id="ARBA00044717"/>
    </source>
</evidence>
<dbReference type="OMA" id="LPHFNAR"/>
<evidence type="ECO:0000313" key="21">
    <source>
        <dbReference type="Proteomes" id="UP000078387"/>
    </source>
</evidence>
<dbReference type="VEuPathDB" id="AmoebaDB:KM1_167970"/>
<comment type="pathway">
    <text evidence="3">Protein modification; protein glycosylation.</text>
</comment>
<dbReference type="GO" id="GO:0003975">
    <property type="term" value="F:UDP-N-acetylglucosamine-dolichyl-phosphate N-acetylglucosaminephosphotransferase activity"/>
    <property type="evidence" value="ECO:0007669"/>
    <property type="project" value="UniProtKB-EC"/>
</dbReference>
<evidence type="ECO:0000256" key="3">
    <source>
        <dbReference type="ARBA" id="ARBA00004922"/>
    </source>
</evidence>
<dbReference type="GO" id="GO:0016757">
    <property type="term" value="F:glycosyltransferase activity"/>
    <property type="evidence" value="ECO:0007669"/>
    <property type="project" value="UniProtKB-KW"/>
</dbReference>
<sequence length="365" mass="41108">MKLDAFYCGVFGLIILTCLLPFKESFNDLSNCGILISFSFIGGVACYYLIPHMGNKCIEKGLFGLDINKGTQDKIPESMGLVCGIVFMFITMLFSSLISIPNYIISLLVILFNFIIGLIDDFLDIRWRYKLILSFCSSALIVIIYPGSCILFGINLSIIYPFALICLSVFFTNSINMFAGVNGLESGQCIIISAYSILHNIIVLLTTSSSKQYEASLLSLYLLIPFIFVTIVLFYYNKFPSKVFVGDSFTYFSGGVLGVASIIGGYDRLMFCLFFPEFINFFVSIPQLFGFIYCPRHRLPKLNKETHKLECVTSHHTLLNLILFIVGPKTEHELVNIAFIFHFITCGIVMVLAYFVFPTFLLDSF</sequence>
<comment type="cofactor">
    <cofactor evidence="1">
        <name>Mg(2+)</name>
        <dbReference type="ChEBI" id="CHEBI:18420"/>
    </cofactor>
</comment>
<keyword evidence="8" id="KW-0808">Transferase</keyword>
<evidence type="ECO:0000256" key="9">
    <source>
        <dbReference type="ARBA" id="ARBA00022692"/>
    </source>
</evidence>
<evidence type="ECO:0000256" key="4">
    <source>
        <dbReference type="ARBA" id="ARBA00009317"/>
    </source>
</evidence>
<evidence type="ECO:0000256" key="8">
    <source>
        <dbReference type="ARBA" id="ARBA00022679"/>
    </source>
</evidence>
<dbReference type="EMBL" id="BDEQ01000001">
    <property type="protein sequence ID" value="GAT95166.1"/>
    <property type="molecule type" value="Genomic_DNA"/>
</dbReference>
<dbReference type="AlphaFoldDB" id="A0A5K1VNA5"/>
<evidence type="ECO:0000256" key="14">
    <source>
        <dbReference type="ARBA" id="ARBA00023136"/>
    </source>
</evidence>
<evidence type="ECO:0000256" key="12">
    <source>
        <dbReference type="ARBA" id="ARBA00022842"/>
    </source>
</evidence>
<comment type="catalytic activity">
    <reaction evidence="18">
        <text>a di-trans,poly-cis-dolichyl phosphate + UDP-N-acetyl-alpha-D-glucosamine = an N-acetyl-alpha-D-glucosaminyl-diphospho-di-trans,poly-cis-dolichol + UMP</text>
        <dbReference type="Rhea" id="RHEA:13289"/>
        <dbReference type="Rhea" id="RHEA-COMP:19498"/>
        <dbReference type="Rhea" id="RHEA-COMP:19507"/>
        <dbReference type="ChEBI" id="CHEBI:57683"/>
        <dbReference type="ChEBI" id="CHEBI:57705"/>
        <dbReference type="ChEBI" id="CHEBI:57865"/>
        <dbReference type="ChEBI" id="CHEBI:58427"/>
        <dbReference type="EC" id="2.7.8.15"/>
    </reaction>
    <physiologicalReaction direction="left-to-right" evidence="18">
        <dbReference type="Rhea" id="RHEA:13290"/>
    </physiologicalReaction>
</comment>
<protein>
    <recommendedName>
        <fullName evidence="6">UDP-N-acetylglucosamine--dolichyl-phosphate N-acetylglucosaminephosphotransferase</fullName>
        <ecNumber evidence="5">2.7.8.15</ecNumber>
    </recommendedName>
    <alternativeName>
        <fullName evidence="15">GlcNAc-1-P transferase</fullName>
    </alternativeName>
    <alternativeName>
        <fullName evidence="16">N-acetylglucosamine-1-phosphate transferase</fullName>
    </alternativeName>
</protein>
<gene>
    <name evidence="20" type="ORF">CL6EHI_062840</name>
</gene>
<evidence type="ECO:0000256" key="6">
    <source>
        <dbReference type="ARBA" id="ARBA00017659"/>
    </source>
</evidence>
<dbReference type="PANTHER" id="PTHR10571">
    <property type="entry name" value="UDP-N-ACETYLGLUCOSAMINE--DOLICHYL-PHOSPHATE N-ACETYLGLUCOSAMINEPHOSPHOTRANSFERASE"/>
    <property type="match status" value="1"/>
</dbReference>
<keyword evidence="10" id="KW-0479">Metal-binding</keyword>
<dbReference type="EC" id="2.7.8.15" evidence="5"/>
<keyword evidence="14 19" id="KW-0472">Membrane</keyword>
<organism evidence="20 21">
    <name type="scientific">Entamoeba histolytica</name>
    <dbReference type="NCBI Taxonomy" id="5759"/>
    <lineage>
        <taxon>Eukaryota</taxon>
        <taxon>Amoebozoa</taxon>
        <taxon>Evosea</taxon>
        <taxon>Archamoebae</taxon>
        <taxon>Mastigamoebida</taxon>
        <taxon>Entamoebidae</taxon>
        <taxon>Entamoeba</taxon>
    </lineage>
</organism>
<evidence type="ECO:0000256" key="5">
    <source>
        <dbReference type="ARBA" id="ARBA00013225"/>
    </source>
</evidence>
<dbReference type="PANTHER" id="PTHR10571:SF0">
    <property type="entry name" value="UDP-N-ACETYLGLUCOSAMINE--DOLICHYL-PHOSPHATE N-ACETYLGLUCOSAMINEPHOSPHOTRANSFERASE"/>
    <property type="match status" value="1"/>
</dbReference>
<dbReference type="GO" id="GO:0005789">
    <property type="term" value="C:endoplasmic reticulum membrane"/>
    <property type="evidence" value="ECO:0007669"/>
    <property type="project" value="UniProtKB-SubCell"/>
</dbReference>
<feature type="transmembrane region" description="Helical" evidence="19">
    <location>
        <begin position="131"/>
        <end position="153"/>
    </location>
</feature>
<dbReference type="Pfam" id="PF00953">
    <property type="entry name" value="Glycos_transf_4"/>
    <property type="match status" value="1"/>
</dbReference>
<dbReference type="VEuPathDB" id="AmoebaDB:EHI_062840"/>
<evidence type="ECO:0000256" key="15">
    <source>
        <dbReference type="ARBA" id="ARBA00029567"/>
    </source>
</evidence>
<feature type="transmembrane region" description="Helical" evidence="19">
    <location>
        <begin position="5"/>
        <end position="22"/>
    </location>
</feature>
<evidence type="ECO:0000256" key="10">
    <source>
        <dbReference type="ARBA" id="ARBA00022723"/>
    </source>
</evidence>
<keyword evidence="7" id="KW-0328">Glycosyltransferase</keyword>
<comment type="subcellular location">
    <subcellularLocation>
        <location evidence="2">Endoplasmic reticulum membrane</location>
        <topology evidence="2">Multi-pass membrane protein</topology>
    </subcellularLocation>
</comment>
<reference evidence="20 21" key="1">
    <citation type="submission" date="2016-05" db="EMBL/GenBank/DDBJ databases">
        <title>First whole genome sequencing of Entamoeba histolytica HM1:IMSS-clone-6.</title>
        <authorList>
            <person name="Mukherjee Avik.K."/>
            <person name="Izumyama S."/>
            <person name="Nakada-Tsukui K."/>
            <person name="Nozaki T."/>
        </authorList>
    </citation>
    <scope>NUCLEOTIDE SEQUENCE [LARGE SCALE GENOMIC DNA]</scope>
    <source>
        <strain evidence="20 21">HM1:IMSS clone 6</strain>
    </source>
</reference>
<evidence type="ECO:0000313" key="20">
    <source>
        <dbReference type="EMBL" id="GAT95166.1"/>
    </source>
</evidence>
<evidence type="ECO:0000256" key="18">
    <source>
        <dbReference type="ARBA" id="ARBA00045078"/>
    </source>
</evidence>
<evidence type="ECO:0000256" key="2">
    <source>
        <dbReference type="ARBA" id="ARBA00004477"/>
    </source>
</evidence>
<comment type="caution">
    <text evidence="20">The sequence shown here is derived from an EMBL/GenBank/DDBJ whole genome shotgun (WGS) entry which is preliminary data.</text>
</comment>
<dbReference type="VEuPathDB" id="AmoebaDB:EHI7A_091780"/>
<evidence type="ECO:0000256" key="13">
    <source>
        <dbReference type="ARBA" id="ARBA00022989"/>
    </source>
</evidence>
<accession>A0A5K1VNA5</accession>
<evidence type="ECO:0000256" key="16">
    <source>
        <dbReference type="ARBA" id="ARBA00033238"/>
    </source>
</evidence>
<evidence type="ECO:0000256" key="7">
    <source>
        <dbReference type="ARBA" id="ARBA00022676"/>
    </source>
</evidence>